<proteinExistence type="predicted"/>
<comment type="caution">
    <text evidence="1">The sequence shown here is derived from an EMBL/GenBank/DDBJ whole genome shotgun (WGS) entry which is preliminary data.</text>
</comment>
<sequence length="73" mass="8646">MAKCEKKGEINRFGEEKTYNCIDYNQSEHKKNHNPNYGYDDYCETCKKWLEAFKATARYSDDPIGMQLESIRP</sequence>
<protein>
    <submittedName>
        <fullName evidence="1">Uncharacterized protein</fullName>
    </submittedName>
</protein>
<gene>
    <name evidence="1" type="ORF">LCGC14_1115680</name>
</gene>
<accession>A0A0F9QB71</accession>
<dbReference type="AlphaFoldDB" id="A0A0F9QB71"/>
<organism evidence="1">
    <name type="scientific">marine sediment metagenome</name>
    <dbReference type="NCBI Taxonomy" id="412755"/>
    <lineage>
        <taxon>unclassified sequences</taxon>
        <taxon>metagenomes</taxon>
        <taxon>ecological metagenomes</taxon>
    </lineage>
</organism>
<name>A0A0F9QB71_9ZZZZ</name>
<evidence type="ECO:0000313" key="1">
    <source>
        <dbReference type="EMBL" id="KKN02618.1"/>
    </source>
</evidence>
<reference evidence="1" key="1">
    <citation type="journal article" date="2015" name="Nature">
        <title>Complex archaea that bridge the gap between prokaryotes and eukaryotes.</title>
        <authorList>
            <person name="Spang A."/>
            <person name="Saw J.H."/>
            <person name="Jorgensen S.L."/>
            <person name="Zaremba-Niedzwiedzka K."/>
            <person name="Martijn J."/>
            <person name="Lind A.E."/>
            <person name="van Eijk R."/>
            <person name="Schleper C."/>
            <person name="Guy L."/>
            <person name="Ettema T.J."/>
        </authorList>
    </citation>
    <scope>NUCLEOTIDE SEQUENCE</scope>
</reference>
<dbReference type="EMBL" id="LAZR01005127">
    <property type="protein sequence ID" value="KKN02618.1"/>
    <property type="molecule type" value="Genomic_DNA"/>
</dbReference>